<name>A0A8J2YK49_9RHOB</name>
<dbReference type="SUPFAM" id="SSF51126">
    <property type="entry name" value="Pectin lyase-like"/>
    <property type="match status" value="1"/>
</dbReference>
<dbReference type="Gene3D" id="2.160.20.10">
    <property type="entry name" value="Single-stranded right-handed beta-helix, Pectin lyase-like"/>
    <property type="match status" value="1"/>
</dbReference>
<evidence type="ECO:0000313" key="5">
    <source>
        <dbReference type="Proteomes" id="UP000602745"/>
    </source>
</evidence>
<reference evidence="4" key="1">
    <citation type="journal article" date="2014" name="Int. J. Syst. Evol. Microbiol.">
        <title>Complete genome sequence of Corynebacterium casei LMG S-19264T (=DSM 44701T), isolated from a smear-ripened cheese.</title>
        <authorList>
            <consortium name="US DOE Joint Genome Institute (JGI-PGF)"/>
            <person name="Walter F."/>
            <person name="Albersmeier A."/>
            <person name="Kalinowski J."/>
            <person name="Ruckert C."/>
        </authorList>
    </citation>
    <scope>NUCLEOTIDE SEQUENCE</scope>
    <source>
        <strain evidence="4">CCM 7684</strain>
    </source>
</reference>
<dbReference type="PANTHER" id="PTHR42970">
    <property type="entry name" value="PECTATE LYASE C-RELATED"/>
    <property type="match status" value="1"/>
</dbReference>
<protein>
    <recommendedName>
        <fullName evidence="6">Right handed beta helix domain-containing protein</fullName>
    </recommendedName>
</protein>
<keyword evidence="5" id="KW-1185">Reference proteome</keyword>
<evidence type="ECO:0000313" key="4">
    <source>
        <dbReference type="EMBL" id="GGE48838.1"/>
    </source>
</evidence>
<gene>
    <name evidence="4" type="ORF">GCM10007276_27510</name>
</gene>
<organism evidence="4 5">
    <name type="scientific">Agaricicola taiwanensis</name>
    <dbReference type="NCBI Taxonomy" id="591372"/>
    <lineage>
        <taxon>Bacteria</taxon>
        <taxon>Pseudomonadati</taxon>
        <taxon>Pseudomonadota</taxon>
        <taxon>Alphaproteobacteria</taxon>
        <taxon>Rhodobacterales</taxon>
        <taxon>Paracoccaceae</taxon>
        <taxon>Agaricicola</taxon>
    </lineage>
</organism>
<evidence type="ECO:0000256" key="2">
    <source>
        <dbReference type="ARBA" id="ARBA00023180"/>
    </source>
</evidence>
<feature type="region of interest" description="Disordered" evidence="3">
    <location>
        <begin position="346"/>
        <end position="377"/>
    </location>
</feature>
<comment type="caution">
    <text evidence="4">The sequence shown here is derived from an EMBL/GenBank/DDBJ whole genome shotgun (WGS) entry which is preliminary data.</text>
</comment>
<dbReference type="AlphaFoldDB" id="A0A8J2YK49"/>
<proteinExistence type="predicted"/>
<evidence type="ECO:0000256" key="3">
    <source>
        <dbReference type="SAM" id="MobiDB-lite"/>
    </source>
</evidence>
<keyword evidence="2" id="KW-0325">Glycoprotein</keyword>
<dbReference type="Proteomes" id="UP000602745">
    <property type="component" value="Unassembled WGS sequence"/>
</dbReference>
<dbReference type="InterPro" id="IPR011050">
    <property type="entry name" value="Pectin_lyase_fold/virulence"/>
</dbReference>
<evidence type="ECO:0008006" key="6">
    <source>
        <dbReference type="Google" id="ProtNLM"/>
    </source>
</evidence>
<accession>A0A8J2YK49</accession>
<dbReference type="EMBL" id="BMCP01000003">
    <property type="protein sequence ID" value="GGE48838.1"/>
    <property type="molecule type" value="Genomic_DNA"/>
</dbReference>
<dbReference type="InterPro" id="IPR052063">
    <property type="entry name" value="Polysaccharide_Lyase_1"/>
</dbReference>
<dbReference type="PANTHER" id="PTHR42970:SF1">
    <property type="entry name" value="PECTATE LYASE C-RELATED"/>
    <property type="match status" value="1"/>
</dbReference>
<sequence length="377" mass="40927">MLALPAEAAATHGGEGGREITVTTLADDGPGSLRAALEAKGPRRIVFKVAGEIWLKSTILVRNPHVTVDGETAPSPGISLMGDRAFRLRTHDVILRHLRVRVGARPTGMDPQNRDAISIDGGKRGKDPAYNILIENCSFAWSIDELVQVWGSGNHDITIRDSILAEALHRSIHPKGDHGMGMIIGPNTRGVLIEGNLFAHNVLRNPVIHGGAHATVANNVIYNPVFNAIHFYPTKRNPRPTVASVIGNVVIAGPQTRPRTGIFSKGMNPGSRVFFGDNISIGTEAFDLAKANELTRNAVITETPPDDLPAFDPIPAKDVEARVLTTAGARPQNRDAIDTRIVEEVRSRTGQIRHRPTDERLWPAPGSDNKRKTKKEK</sequence>
<dbReference type="GO" id="GO:0046872">
    <property type="term" value="F:metal ion binding"/>
    <property type="evidence" value="ECO:0007669"/>
    <property type="project" value="UniProtKB-KW"/>
</dbReference>
<keyword evidence="1" id="KW-0479">Metal-binding</keyword>
<reference evidence="4" key="2">
    <citation type="submission" date="2020-09" db="EMBL/GenBank/DDBJ databases">
        <authorList>
            <person name="Sun Q."/>
            <person name="Sedlacek I."/>
        </authorList>
    </citation>
    <scope>NUCLEOTIDE SEQUENCE</scope>
    <source>
        <strain evidence="4">CCM 7684</strain>
    </source>
</reference>
<dbReference type="InterPro" id="IPR012334">
    <property type="entry name" value="Pectin_lyas_fold"/>
</dbReference>
<evidence type="ECO:0000256" key="1">
    <source>
        <dbReference type="ARBA" id="ARBA00022723"/>
    </source>
</evidence>